<dbReference type="EMBL" id="PKTG01000123">
    <property type="protein sequence ID" value="PLX16001.1"/>
    <property type="molecule type" value="Genomic_DNA"/>
</dbReference>
<dbReference type="AlphaFoldDB" id="A0A2N5ZBE4"/>
<reference evidence="1 2" key="1">
    <citation type="submission" date="2017-11" db="EMBL/GenBank/DDBJ databases">
        <title>Genome-resolved metagenomics identifies genetic mobility, metabolic interactions, and unexpected diversity in perchlorate-reducing communities.</title>
        <authorList>
            <person name="Barnum T.P."/>
            <person name="Figueroa I.A."/>
            <person name="Carlstrom C.I."/>
            <person name="Lucas L.N."/>
            <person name="Engelbrektson A.L."/>
            <person name="Coates J.D."/>
        </authorList>
    </citation>
    <scope>NUCLEOTIDE SEQUENCE [LARGE SCALE GENOMIC DNA]</scope>
    <source>
        <strain evidence="1">BM706</strain>
    </source>
</reference>
<protein>
    <submittedName>
        <fullName evidence="1">Uncharacterized protein</fullName>
    </submittedName>
</protein>
<name>A0A2N5ZBE4_MUIH1</name>
<evidence type="ECO:0000313" key="2">
    <source>
        <dbReference type="Proteomes" id="UP000234857"/>
    </source>
</evidence>
<comment type="caution">
    <text evidence="1">The sequence shown here is derived from an EMBL/GenBank/DDBJ whole genome shotgun (WGS) entry which is preliminary data.</text>
</comment>
<proteinExistence type="predicted"/>
<sequence>MSTDIIFMRIICIFSLLFFLLFIISCVSSGINPSKLTNDQILRINGLRPGDKVLKDASNDNNNRALVLRNDTILVIKKNIDLENTSFEHKTNITFQSKNNISSISIEDIKIENDFNTIFFNSNFVLKVYYSDGNINSYDIYDESNLMIASESANSLISSLSNQASQPNIPTFLYDYDMYMISVELQQLNQDNIKDVTERILSLENKPSEHGIDWDNSLFEDREDFFKEPDHCISQ</sequence>
<accession>A0A2N5ZBE4</accession>
<organism evidence="1 2">
    <name type="scientific">Muiribacterium halophilum</name>
    <dbReference type="NCBI Taxonomy" id="2053465"/>
    <lineage>
        <taxon>Bacteria</taxon>
        <taxon>Candidatus Muiribacteriota</taxon>
        <taxon>Candidatus Muiribacteriia</taxon>
        <taxon>Candidatus Muiribacteriales</taxon>
        <taxon>Candidatus Muiribacteriaceae</taxon>
        <taxon>Candidatus Muiribacterium</taxon>
    </lineage>
</organism>
<gene>
    <name evidence="1" type="ORF">C0601_11610</name>
</gene>
<evidence type="ECO:0000313" key="1">
    <source>
        <dbReference type="EMBL" id="PLX16001.1"/>
    </source>
</evidence>
<dbReference type="Proteomes" id="UP000234857">
    <property type="component" value="Unassembled WGS sequence"/>
</dbReference>